<keyword evidence="3" id="KW-1185">Reference proteome</keyword>
<proteinExistence type="predicted"/>
<dbReference type="EMBL" id="CP121671">
    <property type="protein sequence ID" value="WFT75501.1"/>
    <property type="molecule type" value="Genomic_DNA"/>
</dbReference>
<evidence type="ECO:0000313" key="3">
    <source>
        <dbReference type="Proteomes" id="UP001221597"/>
    </source>
</evidence>
<sequence length="160" mass="18172">MVHVIKAKPNHVQGISEVCSDATRATYKDIYTQEYIERIIKEFYDPERISEEVKTANRQWGGYFVAVENGEVLGACGGGMISETAGEVFVLYLNPKRRNEGIGTKLLEAVTNQQKSEFHAFEQWVSVQKSNSKGIPFYVAKGFLYKHEQRGYGNNENEKL</sequence>
<evidence type="ECO:0000313" key="2">
    <source>
        <dbReference type="EMBL" id="WFT75501.1"/>
    </source>
</evidence>
<reference evidence="2 3" key="1">
    <citation type="submission" date="2023-04" db="EMBL/GenBank/DDBJ databases">
        <title>Genome sequence of Halobacillus naozhouensis KACC 21980.</title>
        <authorList>
            <person name="Kim S."/>
            <person name="Heo J."/>
            <person name="Kwon S.-W."/>
        </authorList>
    </citation>
    <scope>NUCLEOTIDE SEQUENCE [LARGE SCALE GENOMIC DNA]</scope>
    <source>
        <strain evidence="2 3">KCTC 13234</strain>
    </source>
</reference>
<dbReference type="RefSeq" id="WP_283077467.1">
    <property type="nucleotide sequence ID" value="NZ_CP121671.1"/>
</dbReference>
<feature type="domain" description="N-acetyltransferase" evidence="1">
    <location>
        <begin position="20"/>
        <end position="160"/>
    </location>
</feature>
<name>A0ABY8J3R1_9BACI</name>
<evidence type="ECO:0000259" key="1">
    <source>
        <dbReference type="PROSITE" id="PS51186"/>
    </source>
</evidence>
<dbReference type="Pfam" id="PF00583">
    <property type="entry name" value="Acetyltransf_1"/>
    <property type="match status" value="1"/>
</dbReference>
<protein>
    <submittedName>
        <fullName evidence="2">GNAT family N-acetyltransferase</fullName>
    </submittedName>
</protein>
<dbReference type="Gene3D" id="3.40.630.30">
    <property type="match status" value="1"/>
</dbReference>
<accession>A0ABY8J3R1</accession>
<dbReference type="InterPro" id="IPR000182">
    <property type="entry name" value="GNAT_dom"/>
</dbReference>
<organism evidence="2 3">
    <name type="scientific">Halobacillus naozhouensis</name>
    <dbReference type="NCBI Taxonomy" id="554880"/>
    <lineage>
        <taxon>Bacteria</taxon>
        <taxon>Bacillati</taxon>
        <taxon>Bacillota</taxon>
        <taxon>Bacilli</taxon>
        <taxon>Bacillales</taxon>
        <taxon>Bacillaceae</taxon>
        <taxon>Halobacillus</taxon>
    </lineage>
</organism>
<dbReference type="Proteomes" id="UP001221597">
    <property type="component" value="Chromosome"/>
</dbReference>
<dbReference type="SUPFAM" id="SSF55729">
    <property type="entry name" value="Acyl-CoA N-acyltransferases (Nat)"/>
    <property type="match status" value="1"/>
</dbReference>
<dbReference type="InterPro" id="IPR016181">
    <property type="entry name" value="Acyl_CoA_acyltransferase"/>
</dbReference>
<dbReference type="CDD" id="cd04301">
    <property type="entry name" value="NAT_SF"/>
    <property type="match status" value="1"/>
</dbReference>
<dbReference type="PROSITE" id="PS51186">
    <property type="entry name" value="GNAT"/>
    <property type="match status" value="1"/>
</dbReference>
<gene>
    <name evidence="2" type="ORF">P9989_03640</name>
</gene>